<proteinExistence type="inferred from homology"/>
<dbReference type="PANTHER" id="PTHR28583:SF1">
    <property type="entry name" value="ACID CERAMIDASE"/>
    <property type="match status" value="1"/>
</dbReference>
<evidence type="ECO:0000256" key="9">
    <source>
        <dbReference type="ARBA" id="ARBA00022801"/>
    </source>
</evidence>
<dbReference type="PIRSF" id="PIRSF017632">
    <property type="entry name" value="Acid_ceramidase-like"/>
    <property type="match status" value="1"/>
</dbReference>
<evidence type="ECO:0000259" key="20">
    <source>
        <dbReference type="Pfam" id="PF15508"/>
    </source>
</evidence>
<dbReference type="GO" id="GO:0005576">
    <property type="term" value="C:extracellular region"/>
    <property type="evidence" value="ECO:0007669"/>
    <property type="project" value="UniProtKB-SubCell"/>
</dbReference>
<evidence type="ECO:0000256" key="1">
    <source>
        <dbReference type="ARBA" id="ARBA00004371"/>
    </source>
</evidence>
<dbReference type="EMBL" id="GHBY01000580">
    <property type="protein sequence ID" value="MUP40757.1"/>
    <property type="molecule type" value="Transcribed_RNA"/>
</dbReference>
<dbReference type="InterPro" id="IPR029132">
    <property type="entry name" value="CBAH/NAAA_C"/>
</dbReference>
<evidence type="ECO:0000256" key="4">
    <source>
        <dbReference type="ARBA" id="ARBA00004991"/>
    </source>
</evidence>
<keyword evidence="10" id="KW-0746">Sphingolipid metabolism</keyword>
<evidence type="ECO:0000256" key="2">
    <source>
        <dbReference type="ARBA" id="ARBA00004613"/>
    </source>
</evidence>
<evidence type="ECO:0000256" key="14">
    <source>
        <dbReference type="ARBA" id="ARBA00023228"/>
    </source>
</evidence>
<name>A0A646QE44_9MYRI</name>
<evidence type="ECO:0000256" key="12">
    <source>
        <dbReference type="ARBA" id="ARBA00023157"/>
    </source>
</evidence>
<evidence type="ECO:0000256" key="6">
    <source>
        <dbReference type="ARBA" id="ARBA00011891"/>
    </source>
</evidence>
<comment type="subcellular location">
    <subcellularLocation>
        <location evidence="1">Lysosome</location>
    </subcellularLocation>
    <subcellularLocation>
        <location evidence="2">Secreted</location>
    </subcellularLocation>
</comment>
<dbReference type="GO" id="GO:0017064">
    <property type="term" value="F:fatty acid amide hydrolase activity"/>
    <property type="evidence" value="ECO:0007669"/>
    <property type="project" value="InterPro"/>
</dbReference>
<protein>
    <recommendedName>
        <fullName evidence="15">Acid ceramidase</fullName>
        <ecNumber evidence="6">3.5.1.23</ecNumber>
    </recommendedName>
</protein>
<evidence type="ECO:0000256" key="11">
    <source>
        <dbReference type="ARBA" id="ARBA00023098"/>
    </source>
</evidence>
<dbReference type="Pfam" id="PF02275">
    <property type="entry name" value="CBAH"/>
    <property type="match status" value="1"/>
</dbReference>
<evidence type="ECO:0000256" key="17">
    <source>
        <dbReference type="PIRSR" id="PIRSR017632-1"/>
    </source>
</evidence>
<keyword evidence="11 16" id="KW-0443">Lipid metabolism</keyword>
<evidence type="ECO:0000256" key="3">
    <source>
        <dbReference type="ARBA" id="ARBA00004760"/>
    </source>
</evidence>
<dbReference type="GO" id="GO:0016020">
    <property type="term" value="C:membrane"/>
    <property type="evidence" value="ECO:0007669"/>
    <property type="project" value="GOC"/>
</dbReference>
<comment type="similarity">
    <text evidence="5 16">Belongs to the acid ceramidase family.</text>
</comment>
<sequence>MGVLLKLSTVIFLVIGVSSQIPPYTEECVTNAYPPSSARKVPTYVVNLDLPPEQRWTQLMKDKKEDMFALLNLMKNLTGEFFHGKLFELIDKYLPKLAMTLPYPFPDELKGISNATNIPLGEVTLYNIFYEIFTVCVSIIMQDKNGQLYHGRNLDFGLFMGWDVRNHTWEGTEMLRKLVVMVDFQKGNSTVFRSVHFAGYIGVLSAVKPKLFSLTIDERFQWKGGYIGLIEWVLGFRKGHWMGFLSRNVMEVATSYPEAQMILSKAKLLAPVYFILGGVKAGEGSIITRSFTFVDIWNLGTKNSSWYLVETNYDHWKSPPFYDDRRTPAINCLDKLTQTNSSLAGLFNVLSTKPMLNKMTTYTALMQVSTGHLETYLQYCENPCWPF</sequence>
<feature type="domain" description="Choloylglycine hydrolase/NAAA C-terminal" evidence="19">
    <location>
        <begin position="136"/>
        <end position="317"/>
    </location>
</feature>
<dbReference type="Pfam" id="PF15508">
    <property type="entry name" value="NAAA-beta"/>
    <property type="match status" value="1"/>
</dbReference>
<reference evidence="21" key="1">
    <citation type="submission" date="2018-11" db="EMBL/GenBank/DDBJ databases">
        <title>Venom-gland transcriptomics and venom proteomics of the Florida green centipede (Hemiscolopendra marginata) reveal sex-based variation in a centipede venom.</title>
        <authorList>
            <person name="Nystrom G.S."/>
            <person name="Ward M.J."/>
            <person name="Ellsworth S.A."/>
            <person name="Rokyta D.R."/>
        </authorList>
    </citation>
    <scope>NUCLEOTIDE SEQUENCE</scope>
    <source>
        <tissue evidence="21">Venom gland</tissue>
    </source>
</reference>
<dbReference type="AlphaFoldDB" id="A0A646QE44"/>
<evidence type="ECO:0000256" key="13">
    <source>
        <dbReference type="ARBA" id="ARBA00023180"/>
    </source>
</evidence>
<evidence type="ECO:0000259" key="19">
    <source>
        <dbReference type="Pfam" id="PF02275"/>
    </source>
</evidence>
<evidence type="ECO:0000256" key="18">
    <source>
        <dbReference type="SAM" id="SignalP"/>
    </source>
</evidence>
<evidence type="ECO:0000256" key="8">
    <source>
        <dbReference type="ARBA" id="ARBA00022729"/>
    </source>
</evidence>
<dbReference type="InterPro" id="IPR029130">
    <property type="entry name" value="Acid_ceramidase_N"/>
</dbReference>
<accession>A0A646QE44</accession>
<feature type="chain" id="PRO_5024841350" description="Acid ceramidase" evidence="18">
    <location>
        <begin position="20"/>
        <end position="387"/>
    </location>
</feature>
<keyword evidence="8 18" id="KW-0732">Signal</keyword>
<feature type="active site" description="Nucleophile" evidence="17">
    <location>
        <position position="136"/>
    </location>
</feature>
<keyword evidence="7" id="KW-0964">Secreted</keyword>
<dbReference type="CDD" id="cd01903">
    <property type="entry name" value="Ntn_AC_NAAA"/>
    <property type="match status" value="1"/>
</dbReference>
<keyword evidence="14" id="KW-0458">Lysosome</keyword>
<comment type="pathway">
    <text evidence="3">Lipid metabolism; sphingolipid metabolism.</text>
</comment>
<dbReference type="GO" id="GO:0017040">
    <property type="term" value="F:N-acylsphingosine amidohydrolase activity"/>
    <property type="evidence" value="ECO:0007669"/>
    <property type="project" value="UniProtKB-EC"/>
</dbReference>
<evidence type="ECO:0000256" key="15">
    <source>
        <dbReference type="ARBA" id="ARBA00040588"/>
    </source>
</evidence>
<organism evidence="21">
    <name type="scientific">Hemiscolopendra marginata</name>
    <dbReference type="NCBI Taxonomy" id="943146"/>
    <lineage>
        <taxon>Eukaryota</taxon>
        <taxon>Metazoa</taxon>
        <taxon>Ecdysozoa</taxon>
        <taxon>Arthropoda</taxon>
        <taxon>Myriapoda</taxon>
        <taxon>Chilopoda</taxon>
        <taxon>Pleurostigmophora</taxon>
        <taxon>Scolopendromorpha</taxon>
        <taxon>Scolopendridae</taxon>
        <taxon>Hemiscolopendra</taxon>
    </lineage>
</organism>
<feature type="signal peptide" evidence="18">
    <location>
        <begin position="1"/>
        <end position="19"/>
    </location>
</feature>
<keyword evidence="12" id="KW-1015">Disulfide bond</keyword>
<evidence type="ECO:0000256" key="7">
    <source>
        <dbReference type="ARBA" id="ARBA00022525"/>
    </source>
</evidence>
<dbReference type="GO" id="GO:0006665">
    <property type="term" value="P:sphingolipid metabolic process"/>
    <property type="evidence" value="ECO:0007669"/>
    <property type="project" value="UniProtKB-KW"/>
</dbReference>
<evidence type="ECO:0000313" key="21">
    <source>
        <dbReference type="EMBL" id="MUP40757.1"/>
    </source>
</evidence>
<feature type="domain" description="Acid ceramidase N-terminal" evidence="20">
    <location>
        <begin position="40"/>
        <end position="98"/>
    </location>
</feature>
<dbReference type="InterPro" id="IPR016699">
    <property type="entry name" value="Acid_ceramidase-like"/>
</dbReference>
<dbReference type="EC" id="3.5.1.23" evidence="6"/>
<evidence type="ECO:0000256" key="10">
    <source>
        <dbReference type="ARBA" id="ARBA00022919"/>
    </source>
</evidence>
<keyword evidence="13" id="KW-0325">Glycoprotein</keyword>
<evidence type="ECO:0000256" key="5">
    <source>
        <dbReference type="ARBA" id="ARBA00005730"/>
    </source>
</evidence>
<evidence type="ECO:0000256" key="16">
    <source>
        <dbReference type="PIRNR" id="PIRNR017632"/>
    </source>
</evidence>
<dbReference type="GO" id="GO:0005764">
    <property type="term" value="C:lysosome"/>
    <property type="evidence" value="ECO:0007669"/>
    <property type="project" value="UniProtKB-SubCell"/>
</dbReference>
<comment type="pathway">
    <text evidence="4">Sphingolipid metabolism.</text>
</comment>
<keyword evidence="9 16" id="KW-0378">Hydrolase</keyword>
<dbReference type="PANTHER" id="PTHR28583">
    <property type="entry name" value="ACID AMIDASE"/>
    <property type="match status" value="1"/>
</dbReference>
<dbReference type="GO" id="GO:0006631">
    <property type="term" value="P:fatty acid metabolic process"/>
    <property type="evidence" value="ECO:0007669"/>
    <property type="project" value="InterPro"/>
</dbReference>